<dbReference type="SUPFAM" id="SSF55729">
    <property type="entry name" value="Acyl-CoA N-acyltransferases (Nat)"/>
    <property type="match status" value="1"/>
</dbReference>
<dbReference type="PROSITE" id="PS51186">
    <property type="entry name" value="GNAT"/>
    <property type="match status" value="1"/>
</dbReference>
<reference evidence="3" key="1">
    <citation type="submission" date="2019-11" db="EMBL/GenBank/DDBJ databases">
        <title>Genome sequence of Heliorestis convoluta strain HH, an alkaliphilic and minimalistic phototrophic bacterium from a soda lake in Egypt.</title>
        <authorList>
            <person name="Dewey E.D."/>
            <person name="Stokes L.M."/>
            <person name="Burchell B.M."/>
            <person name="Shaffer K.N."/>
            <person name="Huntington A.M."/>
            <person name="Baker J.M."/>
            <person name="Nadendla S."/>
            <person name="Giglio M.G."/>
            <person name="Touchman J.W."/>
            <person name="Blankenship R.E."/>
            <person name="Madigan M.T."/>
            <person name="Sattley W.M."/>
        </authorList>
    </citation>
    <scope>NUCLEOTIDE SEQUENCE [LARGE SCALE GENOMIC DNA]</scope>
    <source>
        <strain evidence="3">HH</strain>
    </source>
</reference>
<dbReference type="AlphaFoldDB" id="A0A5Q2N3I0"/>
<protein>
    <submittedName>
        <fullName evidence="2">Putative beta-lysine N-acetyltransferase</fullName>
        <ecNumber evidence="2">2.3.1.264</ecNumber>
    </submittedName>
</protein>
<dbReference type="CDD" id="cd04301">
    <property type="entry name" value="NAT_SF"/>
    <property type="match status" value="1"/>
</dbReference>
<dbReference type="InterPro" id="IPR000182">
    <property type="entry name" value="GNAT_dom"/>
</dbReference>
<keyword evidence="2" id="KW-0808">Transferase</keyword>
<proteinExistence type="predicted"/>
<dbReference type="InterPro" id="IPR016181">
    <property type="entry name" value="Acyl_CoA_acyltransferase"/>
</dbReference>
<dbReference type="Pfam" id="PF13527">
    <property type="entry name" value="Acetyltransf_9"/>
    <property type="match status" value="1"/>
</dbReference>
<feature type="domain" description="N-acetyltransferase" evidence="1">
    <location>
        <begin position="137"/>
        <end position="286"/>
    </location>
</feature>
<accession>A0A5Q2N3I0</accession>
<evidence type="ECO:0000313" key="2">
    <source>
        <dbReference type="EMBL" id="QGG48423.1"/>
    </source>
</evidence>
<dbReference type="Proteomes" id="UP000366051">
    <property type="component" value="Chromosome"/>
</dbReference>
<organism evidence="2 3">
    <name type="scientific">Heliorestis convoluta</name>
    <dbReference type="NCBI Taxonomy" id="356322"/>
    <lineage>
        <taxon>Bacteria</taxon>
        <taxon>Bacillati</taxon>
        <taxon>Bacillota</taxon>
        <taxon>Clostridia</taxon>
        <taxon>Eubacteriales</taxon>
        <taxon>Heliobacteriaceae</taxon>
        <taxon>Heliorestis</taxon>
    </lineage>
</organism>
<gene>
    <name evidence="2" type="primary">ablB</name>
    <name evidence="2" type="ORF">FTV88_2325</name>
</gene>
<sequence length="286" mass="32832">MISCKKTYTSENCQRDYKAYATSNLQKDPHNRRLIVTSIRSPISPKSTPKLRKIARNEGLEKIWLWTSVQDLGHWLDQGFVLEGIVESHIDEKTLASLAYYIDQERGVSKNLEAEQKVLQELTKRPIKNLSPIPDAYEIRSLQRKDSFAISGLLKEVFASYPSPVENPSYIQELFSKGCLFAGVFHQGKLVSMAATYPEREWQGYEITDCATHPEHRGLSLTERLIPELEKEIKESGPYCCYTLARATSFGINRVFYKLGYRFQGRLINNCHIAGDFEDMNLWVKP</sequence>
<dbReference type="RefSeq" id="WP_153725604.1">
    <property type="nucleotide sequence ID" value="NZ_CP045875.1"/>
</dbReference>
<dbReference type="Gene3D" id="3.40.630.30">
    <property type="match status" value="1"/>
</dbReference>
<evidence type="ECO:0000313" key="3">
    <source>
        <dbReference type="Proteomes" id="UP000366051"/>
    </source>
</evidence>
<dbReference type="NCBIfam" id="TIGR03827">
    <property type="entry name" value="GNAT_ablB"/>
    <property type="match status" value="1"/>
</dbReference>
<dbReference type="InterPro" id="IPR022525">
    <property type="entry name" value="GNAT_AblB"/>
</dbReference>
<name>A0A5Q2N3I0_9FIRM</name>
<dbReference type="GO" id="GO:0008080">
    <property type="term" value="F:N-acetyltransferase activity"/>
    <property type="evidence" value="ECO:0007669"/>
    <property type="project" value="InterPro"/>
</dbReference>
<dbReference type="EMBL" id="CP045875">
    <property type="protein sequence ID" value="QGG48423.1"/>
    <property type="molecule type" value="Genomic_DNA"/>
</dbReference>
<dbReference type="KEGG" id="hcv:FTV88_2325"/>
<dbReference type="OrthoDB" id="9790652at2"/>
<keyword evidence="2" id="KW-0012">Acyltransferase</keyword>
<dbReference type="EC" id="2.3.1.264" evidence="2"/>
<keyword evidence="3" id="KW-1185">Reference proteome</keyword>
<evidence type="ECO:0000259" key="1">
    <source>
        <dbReference type="PROSITE" id="PS51186"/>
    </source>
</evidence>